<organism evidence="3">
    <name type="scientific">hydrothermal vent metagenome</name>
    <dbReference type="NCBI Taxonomy" id="652676"/>
    <lineage>
        <taxon>unclassified sequences</taxon>
        <taxon>metagenomes</taxon>
        <taxon>ecological metagenomes</taxon>
    </lineage>
</organism>
<proteinExistence type="inferred from homology"/>
<sequence>MRKLPERLEEIIEDFNYCEGQEKLEYLLEFAESLPPLPNWLQGRQAEMDQVHECITPIFIYPEKKGDGFFFHFDIPQESPTVRGFGAVLQQAFDGATLAQLQAVPNEFYLKMGLQSVLSGQRLNGISAMLAHMKRLAADLSIQ</sequence>
<feature type="domain" description="Fe-S metabolism associated" evidence="2">
    <location>
        <begin position="13"/>
        <end position="135"/>
    </location>
</feature>
<dbReference type="InterPro" id="IPR003808">
    <property type="entry name" value="Fe-S_metab-assoc_dom"/>
</dbReference>
<name>A0A3B0UWR1_9ZZZZ</name>
<gene>
    <name evidence="3" type="ORF">MNBD_CHLOROFLEXI01-2226</name>
</gene>
<dbReference type="Gene3D" id="3.90.1010.10">
    <property type="match status" value="1"/>
</dbReference>
<dbReference type="EMBL" id="UOEU01000375">
    <property type="protein sequence ID" value="VAW32613.1"/>
    <property type="molecule type" value="Genomic_DNA"/>
</dbReference>
<evidence type="ECO:0000259" key="2">
    <source>
        <dbReference type="Pfam" id="PF02657"/>
    </source>
</evidence>
<dbReference type="AlphaFoldDB" id="A0A3B0UWR1"/>
<evidence type="ECO:0000256" key="1">
    <source>
        <dbReference type="ARBA" id="ARBA00010282"/>
    </source>
</evidence>
<comment type="similarity">
    <text evidence="1">Belongs to the SufE family.</text>
</comment>
<protein>
    <recommendedName>
        <fullName evidence="2">Fe-S metabolism associated domain-containing protein</fullName>
    </recommendedName>
</protein>
<dbReference type="PANTHER" id="PTHR43597">
    <property type="entry name" value="SULFUR ACCEPTOR PROTEIN CSDE"/>
    <property type="match status" value="1"/>
</dbReference>
<reference evidence="3" key="1">
    <citation type="submission" date="2018-06" db="EMBL/GenBank/DDBJ databases">
        <authorList>
            <person name="Zhirakovskaya E."/>
        </authorList>
    </citation>
    <scope>NUCLEOTIDE SEQUENCE</scope>
</reference>
<dbReference type="Pfam" id="PF02657">
    <property type="entry name" value="SufE"/>
    <property type="match status" value="1"/>
</dbReference>
<dbReference type="PANTHER" id="PTHR43597:SF5">
    <property type="entry name" value="SUFE-LIKE PROTEIN 2, CHLOROPLASTIC"/>
    <property type="match status" value="1"/>
</dbReference>
<evidence type="ECO:0000313" key="3">
    <source>
        <dbReference type="EMBL" id="VAW32613.1"/>
    </source>
</evidence>
<dbReference type="SUPFAM" id="SSF82649">
    <property type="entry name" value="SufE/NifU"/>
    <property type="match status" value="1"/>
</dbReference>
<accession>A0A3B0UWR1</accession>